<dbReference type="EMBL" id="SRYG01000003">
    <property type="protein sequence ID" value="TGY66910.1"/>
    <property type="molecule type" value="Genomic_DNA"/>
</dbReference>
<organism evidence="1 2">
    <name type="scientific">Dubosiella muris</name>
    <dbReference type="NCBI Taxonomy" id="3038133"/>
    <lineage>
        <taxon>Bacteria</taxon>
        <taxon>Bacillati</taxon>
        <taxon>Bacillota</taxon>
        <taxon>Erysipelotrichia</taxon>
        <taxon>Erysipelotrichales</taxon>
        <taxon>Erysipelotrichaceae</taxon>
        <taxon>Dubosiella</taxon>
    </lineage>
</organism>
<keyword evidence="2" id="KW-1185">Reference proteome</keyword>
<accession>A0AC61R9F1</accession>
<name>A0AC61R9F1_9FIRM</name>
<evidence type="ECO:0000313" key="1">
    <source>
        <dbReference type="EMBL" id="TGY66910.1"/>
    </source>
</evidence>
<protein>
    <submittedName>
        <fullName evidence="1">DJ-1 family protein</fullName>
    </submittedName>
</protein>
<comment type="caution">
    <text evidence="1">The sequence shown here is derived from an EMBL/GenBank/DDBJ whole genome shotgun (WGS) entry which is preliminary data.</text>
</comment>
<dbReference type="Proteomes" id="UP000308836">
    <property type="component" value="Unassembled WGS sequence"/>
</dbReference>
<evidence type="ECO:0000313" key="2">
    <source>
        <dbReference type="Proteomes" id="UP000308836"/>
    </source>
</evidence>
<sequence length="194" mass="20800">MIPEVNDMNNKVVMMMADGVEEIEATVPFDLMWEAGLNVDLVSAQNKSTAIGANGMVFANLKNLKGYDFSANDTLVLPGGAAYQVFLNTPEVLEQVKAFAQNPQKVLGAICASASIPGMLGLYQGKKYTCVPGLNGDFGGTYENVHSVIDGNLVTGISVGGAFDFAFNLIKVLKGEAEMKKVQENTCWILPKQK</sequence>
<proteinExistence type="predicted"/>
<reference evidence="1" key="1">
    <citation type="submission" date="2019-04" db="EMBL/GenBank/DDBJ databases">
        <title>Microbes associate with the intestines of laboratory mice.</title>
        <authorList>
            <person name="Navarre W."/>
            <person name="Wong E."/>
            <person name="Huang K."/>
            <person name="Tropini C."/>
            <person name="Ng K."/>
            <person name="Yu B."/>
        </authorList>
    </citation>
    <scope>NUCLEOTIDE SEQUENCE</scope>
    <source>
        <strain evidence="1">NM09_H32</strain>
    </source>
</reference>
<gene>
    <name evidence="1" type="ORF">E5336_02160</name>
</gene>